<dbReference type="SUPFAM" id="SSF51294">
    <property type="entry name" value="Hedgehog/intein (Hint) domain"/>
    <property type="match status" value="1"/>
</dbReference>
<accession>A0ABY7QBN8</accession>
<keyword evidence="2" id="KW-0732">Signal</keyword>
<dbReference type="InterPro" id="IPR006141">
    <property type="entry name" value="Intein_N"/>
</dbReference>
<dbReference type="PANTHER" id="PTHR32305">
    <property type="match status" value="1"/>
</dbReference>
<feature type="region of interest" description="Disordered" evidence="1">
    <location>
        <begin position="1325"/>
        <end position="1344"/>
    </location>
</feature>
<dbReference type="InterPro" id="IPR036844">
    <property type="entry name" value="Hint_dom_sf"/>
</dbReference>
<dbReference type="Proteomes" id="UP001212821">
    <property type="component" value="Chromosome"/>
</dbReference>
<dbReference type="NCBIfam" id="TIGR01643">
    <property type="entry name" value="YD_repeat_2x"/>
    <property type="match status" value="1"/>
</dbReference>
<proteinExistence type="predicted"/>
<dbReference type="InterPro" id="IPR031325">
    <property type="entry name" value="RHS_repeat"/>
</dbReference>
<evidence type="ECO:0000256" key="2">
    <source>
        <dbReference type="SAM" id="SignalP"/>
    </source>
</evidence>
<dbReference type="CDD" id="cd00081">
    <property type="entry name" value="Hint"/>
    <property type="match status" value="1"/>
</dbReference>
<dbReference type="NCBIfam" id="TIGR03696">
    <property type="entry name" value="Rhs_assc_core"/>
    <property type="match status" value="1"/>
</dbReference>
<feature type="chain" id="PRO_5046880608" evidence="2">
    <location>
        <begin position="45"/>
        <end position="2427"/>
    </location>
</feature>
<gene>
    <name evidence="3" type="ORF">O1G21_32550</name>
</gene>
<dbReference type="PANTHER" id="PTHR32305:SF17">
    <property type="entry name" value="TRNA NUCLEASE WAPA"/>
    <property type="match status" value="1"/>
</dbReference>
<keyword evidence="4" id="KW-1185">Reference proteome</keyword>
<name>A0ABY7QBN8_9ACTN</name>
<evidence type="ECO:0000313" key="4">
    <source>
        <dbReference type="Proteomes" id="UP001212821"/>
    </source>
</evidence>
<feature type="compositionally biased region" description="Low complexity" evidence="1">
    <location>
        <begin position="1739"/>
        <end position="1760"/>
    </location>
</feature>
<evidence type="ECO:0000313" key="3">
    <source>
        <dbReference type="EMBL" id="WBP90122.1"/>
    </source>
</evidence>
<evidence type="ECO:0000256" key="1">
    <source>
        <dbReference type="SAM" id="MobiDB-lite"/>
    </source>
</evidence>
<dbReference type="InterPro" id="IPR050708">
    <property type="entry name" value="T6SS_VgrG/RHS"/>
</dbReference>
<feature type="compositionally biased region" description="Pro residues" evidence="1">
    <location>
        <begin position="75"/>
        <end position="97"/>
    </location>
</feature>
<dbReference type="PROSITE" id="PS50817">
    <property type="entry name" value="INTEIN_N_TER"/>
    <property type="match status" value="1"/>
</dbReference>
<dbReference type="RefSeq" id="WP_270148703.1">
    <property type="nucleotide sequence ID" value="NZ_CP115450.1"/>
</dbReference>
<feature type="region of interest" description="Disordered" evidence="1">
    <location>
        <begin position="45"/>
        <end position="129"/>
    </location>
</feature>
<feature type="region of interest" description="Disordered" evidence="1">
    <location>
        <begin position="1736"/>
        <end position="1767"/>
    </location>
</feature>
<dbReference type="Gene3D" id="2.180.10.10">
    <property type="entry name" value="RHS repeat-associated core"/>
    <property type="match status" value="2"/>
</dbReference>
<dbReference type="InterPro" id="IPR022385">
    <property type="entry name" value="Rhs_assc_core"/>
</dbReference>
<dbReference type="InterPro" id="IPR006530">
    <property type="entry name" value="YD"/>
</dbReference>
<dbReference type="EMBL" id="CP115450">
    <property type="protein sequence ID" value="WBP90122.1"/>
    <property type="molecule type" value="Genomic_DNA"/>
</dbReference>
<dbReference type="Gene3D" id="2.170.16.10">
    <property type="entry name" value="Hedgehog/Intein (Hint) domain"/>
    <property type="match status" value="1"/>
</dbReference>
<reference evidence="4" key="1">
    <citation type="submission" date="2022-12" db="EMBL/GenBank/DDBJ databases">
        <authorList>
            <person name="Mo P."/>
        </authorList>
    </citation>
    <scope>NUCLEOTIDE SEQUENCE [LARGE SCALE GENOMIC DNA]</scope>
    <source>
        <strain evidence="4">HUAS 3-15</strain>
    </source>
</reference>
<dbReference type="Pfam" id="PF07591">
    <property type="entry name" value="PT-HINT"/>
    <property type="match status" value="1"/>
</dbReference>
<feature type="signal peptide" evidence="2">
    <location>
        <begin position="1"/>
        <end position="44"/>
    </location>
</feature>
<feature type="region of interest" description="Disordered" evidence="1">
    <location>
        <begin position="1904"/>
        <end position="1941"/>
    </location>
</feature>
<dbReference type="Pfam" id="PF05593">
    <property type="entry name" value="RHS_repeat"/>
    <property type="match status" value="2"/>
</dbReference>
<organism evidence="3 4">
    <name type="scientific">Kitasatospora cathayae</name>
    <dbReference type="NCBI Taxonomy" id="3004092"/>
    <lineage>
        <taxon>Bacteria</taxon>
        <taxon>Bacillati</taxon>
        <taxon>Actinomycetota</taxon>
        <taxon>Actinomycetes</taxon>
        <taxon>Kitasatosporales</taxon>
        <taxon>Streptomycetaceae</taxon>
        <taxon>Kitasatospora</taxon>
    </lineage>
</organism>
<sequence>MLFGRPSSFKNKRGRRGRLRGRLAAVTTAAVLGSLLAPLPIAAAADKPDYSRKWSPPNTALPKTPSVTGQNAAPVPVPKPEHPVPPTWTPPKNPQPVPGGHASVTLGSAPEAHPLGEGEKPQAGAEAKASGLPVTVAPLAGSSAAGQTIQVEMADAKASATAGIPGVAVTLTRPGSGDDAPVRLGVDASNLDATFGANWAARAHLVVLPGCATTTPQAADCRKQTPLDSHYDPSAKKLVADVPLTGSGTAKASTAPATKIATDAASLAPGAVYAGSTTTSTTVGVVSGASSGAGTYSATPLNPSQSWTAGGSSGAFTYGYPVQVPPALAGSAPKVSLSYDSASVDGRTSSTNSQASWIGDGWDLGAGFVERSFKPCSLDGITGSGDQCWGGANMTLSLAGHSGQLVPDDSSCQSGAPAAMEQAACTWRLKDDDGTKVQFLTGATNGTWNGSYIKVTDTTGTVYYFGLNHVPDANGNPTTLGADSGSAWTLPVYSPNSGDPCYDPAKGQGSWCQTAWRWNLDFVVDPHGNLTTYTYTPETNYYSRGGAQNNGNGTSTAYTRAGVLATIGYGQLLSDQLNNNGAYNPAAKIVFNTSERCVTSTTACDPSQRTAANAANWPDVPLDQQCDTTNPCTVYGPTFWTTKWLASITTQVKVNGSYQTVDSYALNHTFINVQNATENTQVPWLASIQRTGQDPQATGGSITLPPVSFTSQLLPNRVDGTNLVPAPPAYNRPRIQLITTETGSTIGVNYASAACSRVNNVMPASADSDTLSCFNVKWNPPGSIAGATPVDDWFLKYPVTSITTNPATPGSIPMVTNYTYGKAAWHRNDSAAIQDKNRTWDQFRGYASVTAVSGSGNDGPQSQSSTTYYQGMDGDVLANGTSRSVQIAGPMSGQVTGTPTVTDSDWLSGQILESDTYTQAGGSIAGYTVSTAGGPVTTATHSQGANLPALTARYATTSATTTSRSLKADGTWRTSAKTTATDKANGNRVLTSIDTADGLPDICTRTNYAGGSDPQVLALPSEVIAVSGADACTATPTAANTVSWSRSVYDGRTVGQLGSAHDVTSSLTLDHYDASGAPQFTAVNNAYDGYGRLVGTTDPNATDSAHPGGATTTTAYTASTAGELPNSLTVTAPAPAGAADAASGRATTTTMDPARSLPIKVTDPNGRSTNRSYDALGRITGVWLPGQDTKASANATFAYSTPGVVNGAAVPPTVTSSKLLASGAYAVSIQIMDGAGRVVQTQSTPALSAYKSGRLITDTVYDSQGRVTRANSPWYNDKATPSTTPYVTTTKEVPAQTYNLYDGLGRPVTQQFVAYGVTETTSTTAYPGIDRTDTTPPVGATPTSTVTDARGHTAQLWQYKTTTATGNQADADVTSYTYTADGHLATHKDAAGNTWTRGYDLRGREVTATDPDTGTSTKTYDADSRLASTTDARGQTIAYTYDLLGRVTGSYTGSVAPANQLTGFTYDTILPGLPTSSTRYVNGASGSTYTRSVLSYDTAYHPTTTTITIPGTEIGQGTTPFTYTYQAQYDPITGALTDDDRSAVGDIAEETLHYAYDSYGPLRSYGAYGGATYDLSSDWDAYGRNIRSTMNPWGTQIVVTNTYDTSTGRPLQQFVDKQTAATGAVQQLTYAYNAAGQITAVRNIPDNTPSSTDLQCFGYDYLGRLTNAWTDTGTLTQAPQPTVGGVGSCANATPTSGAQAPLETTVGGPAAYWQSYGYDLTGNRTKLVQHDPFGDTTKDTTTNQTFPAAGTVNTPTTAPNTGGGTGGPHALTASTTTAAVSITGSSTQYDAAGNTTAVTDTSGTATLTWNGENKLASYAKTGTTGPTTYLYDAAGNQLIRRDPGKTTINLGGDELVYTGGAVTGIRYYQIPGGITLVRQGGTSTYQIADPHGTGTLALDGTTLAESRRPSDPFGNSRGTQPTTWAGDHGFVGGTKDDATGLTNLGAREYQPTTGRFLNPDPLIGPSDPQQWNAYAYSNNDPVNSSDPSGLYTCRNGHEGCDEHGNACGGNCSADATMFGDCSTSECSHSTINQNPDHTIAEQKTARVQKMVSDFNADYTKQTCVVMGRYGKRCTSKAQRDQDTAHAKALVKMLSDMTIVIPWYNCAKGGGFGGSDQDACDTLGAAMSTFDLGPAARDLGAAMASGEQSGLKDLLAAIARVCQTKTNSFPAETGVLLADGSTKPIGEVQVGDTVQATDPSTGRTQAQKVTDVIKTLTDVDFTDLTVHTANGDQTLTSTQHHPYWDATTEKWVDAADLRAGDTLRQPDGTTVTITALRNYMKPIVTYNLTVGEFHTYYVVAGNTPVLVHNSSEACSTNLALGLESIRGQETGTLDRFAQEQGAVTYKNGPFSDLIPRGVATPEALSKMIDRVVAGGGKISFNMKGIQDVDGILAGKDYGSGYTSHELRYICANSAARAATTFFNGDAPC</sequence>
<protein>
    <submittedName>
        <fullName evidence="3">Polymorphic toxin-type HINT domain-containing protein</fullName>
    </submittedName>
</protein>
<feature type="region of interest" description="Disordered" evidence="1">
    <location>
        <begin position="1126"/>
        <end position="1170"/>
    </location>
</feature>
<feature type="compositionally biased region" description="Low complexity" evidence="1">
    <location>
        <begin position="1129"/>
        <end position="1150"/>
    </location>
</feature>